<proteinExistence type="predicted"/>
<dbReference type="OrthoDB" id="3247834at2759"/>
<dbReference type="GeneID" id="18881611"/>
<sequence length="296" mass="31965">MLSQTGAHSPGGLARTYTLPGCMPAVYRQLASVRPLHGVGIKGGLSFVLNITNHNNILSSMKTTFTTFTLLPTITLWAATALAHDTRYTSWSEAVDAVRTMPQEWTNVTSRVTRSTDWTFDIGCTGAGAIQSPEYTDIYDAVQKWFSGSNTGQFCTNGEEYNVLCNSADAVSQTGCAYVGQYDVWNDGIMDCYAYALLEKAVIKTCADSGYGDCGCGVYYDYGSGKCLVATYTYHTGGPAVYNSDYSGPAEEIPVTMDVIHRRDSTGPSYTDIAVCGHNGNDDVSQWCEGSTTHVC</sequence>
<evidence type="ECO:0000313" key="1">
    <source>
        <dbReference type="EMBL" id="EIN04637.1"/>
    </source>
</evidence>
<name>R7S4B5_PUNST</name>
<evidence type="ECO:0000313" key="2">
    <source>
        <dbReference type="Proteomes" id="UP000054196"/>
    </source>
</evidence>
<keyword evidence="2" id="KW-1185">Reference proteome</keyword>
<organism evidence="1 2">
    <name type="scientific">Punctularia strigosozonata (strain HHB-11173)</name>
    <name type="common">White-rot fungus</name>
    <dbReference type="NCBI Taxonomy" id="741275"/>
    <lineage>
        <taxon>Eukaryota</taxon>
        <taxon>Fungi</taxon>
        <taxon>Dikarya</taxon>
        <taxon>Basidiomycota</taxon>
        <taxon>Agaricomycotina</taxon>
        <taxon>Agaricomycetes</taxon>
        <taxon>Corticiales</taxon>
        <taxon>Punctulariaceae</taxon>
        <taxon>Punctularia</taxon>
    </lineage>
</organism>
<gene>
    <name evidence="1" type="ORF">PUNSTDRAFT_146308</name>
</gene>
<dbReference type="eggNOG" id="ENOG502RCVH">
    <property type="taxonomic scope" value="Eukaryota"/>
</dbReference>
<dbReference type="EMBL" id="JH687553">
    <property type="protein sequence ID" value="EIN04637.1"/>
    <property type="molecule type" value="Genomic_DNA"/>
</dbReference>
<dbReference type="KEGG" id="psq:PUNSTDRAFT_146308"/>
<dbReference type="Proteomes" id="UP000054196">
    <property type="component" value="Unassembled WGS sequence"/>
</dbReference>
<reference evidence="2" key="1">
    <citation type="journal article" date="2012" name="Science">
        <title>The Paleozoic origin of enzymatic lignin decomposition reconstructed from 31 fungal genomes.</title>
        <authorList>
            <person name="Floudas D."/>
            <person name="Binder M."/>
            <person name="Riley R."/>
            <person name="Barry K."/>
            <person name="Blanchette R.A."/>
            <person name="Henrissat B."/>
            <person name="Martinez A.T."/>
            <person name="Otillar R."/>
            <person name="Spatafora J.W."/>
            <person name="Yadav J.S."/>
            <person name="Aerts A."/>
            <person name="Benoit I."/>
            <person name="Boyd A."/>
            <person name="Carlson A."/>
            <person name="Copeland A."/>
            <person name="Coutinho P.M."/>
            <person name="de Vries R.P."/>
            <person name="Ferreira P."/>
            <person name="Findley K."/>
            <person name="Foster B."/>
            <person name="Gaskell J."/>
            <person name="Glotzer D."/>
            <person name="Gorecki P."/>
            <person name="Heitman J."/>
            <person name="Hesse C."/>
            <person name="Hori C."/>
            <person name="Igarashi K."/>
            <person name="Jurgens J.A."/>
            <person name="Kallen N."/>
            <person name="Kersten P."/>
            <person name="Kohler A."/>
            <person name="Kuees U."/>
            <person name="Kumar T.K.A."/>
            <person name="Kuo A."/>
            <person name="LaButti K."/>
            <person name="Larrondo L.F."/>
            <person name="Lindquist E."/>
            <person name="Ling A."/>
            <person name="Lombard V."/>
            <person name="Lucas S."/>
            <person name="Lundell T."/>
            <person name="Martin R."/>
            <person name="McLaughlin D.J."/>
            <person name="Morgenstern I."/>
            <person name="Morin E."/>
            <person name="Murat C."/>
            <person name="Nagy L.G."/>
            <person name="Nolan M."/>
            <person name="Ohm R.A."/>
            <person name="Patyshakuliyeva A."/>
            <person name="Rokas A."/>
            <person name="Ruiz-Duenas F.J."/>
            <person name="Sabat G."/>
            <person name="Salamov A."/>
            <person name="Samejima M."/>
            <person name="Schmutz J."/>
            <person name="Slot J.C."/>
            <person name="St John F."/>
            <person name="Stenlid J."/>
            <person name="Sun H."/>
            <person name="Sun S."/>
            <person name="Syed K."/>
            <person name="Tsang A."/>
            <person name="Wiebenga A."/>
            <person name="Young D."/>
            <person name="Pisabarro A."/>
            <person name="Eastwood D.C."/>
            <person name="Martin F."/>
            <person name="Cullen D."/>
            <person name="Grigoriev I.V."/>
            <person name="Hibbett D.S."/>
        </authorList>
    </citation>
    <scope>NUCLEOTIDE SEQUENCE [LARGE SCALE GENOMIC DNA]</scope>
    <source>
        <strain evidence="2">HHB-11173 SS5</strain>
    </source>
</reference>
<dbReference type="RefSeq" id="XP_007388030.1">
    <property type="nucleotide sequence ID" value="XM_007387968.1"/>
</dbReference>
<dbReference type="OMA" id="THGHELV"/>
<dbReference type="AlphaFoldDB" id="R7S4B5"/>
<dbReference type="HOGENOM" id="CLU_081922_0_0_1"/>
<accession>R7S4B5</accession>
<protein>
    <submittedName>
        <fullName evidence="1">Uncharacterized protein</fullName>
    </submittedName>
</protein>